<evidence type="ECO:0000313" key="1">
    <source>
        <dbReference type="EMBL" id="QQO39896.1"/>
    </source>
</evidence>
<dbReference type="Proteomes" id="UP000595759">
    <property type="component" value="Genome"/>
</dbReference>
<protein>
    <submittedName>
        <fullName evidence="1">Uncharacterized protein</fullName>
    </submittedName>
</protein>
<proteinExistence type="predicted"/>
<reference evidence="1 2" key="1">
    <citation type="submission" date="2020-12" db="EMBL/GenBank/DDBJ databases">
        <authorList>
            <person name="Purtell M.C."/>
            <person name="Schipma A.E."/>
            <person name="Sexton W.L."/>
            <person name="Shaffer C.D."/>
            <person name="Weston-Hafer K.A."/>
            <person name="Garlena R.A."/>
            <person name="Russell D.A."/>
            <person name="Pope W.H."/>
            <person name="Jacobs-Sera D."/>
            <person name="Hatfull G.F."/>
        </authorList>
    </citation>
    <scope>NUCLEOTIDE SEQUENCE [LARGE SCALE GENOMIC DNA]</scope>
</reference>
<dbReference type="EMBL" id="MW365952">
    <property type="protein sequence ID" value="QQO39896.1"/>
    <property type="molecule type" value="Genomic_DNA"/>
</dbReference>
<organism evidence="1 2">
    <name type="scientific">Streptomyces phage Belfort</name>
    <dbReference type="NCBI Taxonomy" id="2801887"/>
    <lineage>
        <taxon>Viruses</taxon>
        <taxon>Duplodnaviria</taxon>
        <taxon>Heunggongvirae</taxon>
        <taxon>Uroviricota</taxon>
        <taxon>Caudoviricetes</taxon>
        <taxon>Stanwilliamsviridae</taxon>
        <taxon>Loccivirinae</taxon>
        <taxon>Gilsonvirus</taxon>
        <taxon>Gilsonvirus comrade</taxon>
    </lineage>
</organism>
<sequence length="79" mass="9135">MRCNLYRLYGTQPFYVQLDEGKVEFVMKLGGECIPRENEYIRISNPDFTTDIYRVAQVVHDSRIGAVNIYAHKPASISH</sequence>
<accession>A0A7T7Z9X9</accession>
<evidence type="ECO:0000313" key="2">
    <source>
        <dbReference type="Proteomes" id="UP000595759"/>
    </source>
</evidence>
<gene>
    <name evidence="1" type="primary">243</name>
    <name evidence="1" type="ORF">SEA_BELFORT_243</name>
</gene>
<name>A0A7T7Z9X9_9CAUD</name>